<evidence type="ECO:0000256" key="2">
    <source>
        <dbReference type="ARBA" id="ARBA00093774"/>
    </source>
</evidence>
<sequence length="171" mass="18023">MHALMMKKTMAVAITLATTLTMTACGGDKESTDSTSSSTAASSSSAPKKDTPTAAELTNTLNRAVDPNLPPEQKTDTVVGGEKAPQLFTALTKSKQQSKAQLKVVDPVLPSLTPGNVSATVSLTLPQQQPNNITGVEFVNEGGKWKLDQKWACTLVENVLPDQVPPMCKQG</sequence>
<evidence type="ECO:0000256" key="1">
    <source>
        <dbReference type="ARBA" id="ARBA00022729"/>
    </source>
</evidence>
<keyword evidence="7" id="KW-1185">Reference proteome</keyword>
<comment type="similarity">
    <text evidence="2">Belongs to the MTB12 family.</text>
</comment>
<dbReference type="EMBL" id="JRVJ01000003">
    <property type="protein sequence ID" value="KGM19182.1"/>
    <property type="molecule type" value="Genomic_DNA"/>
</dbReference>
<keyword evidence="1 4" id="KW-0732">Signal</keyword>
<evidence type="ECO:0000256" key="4">
    <source>
        <dbReference type="SAM" id="SignalP"/>
    </source>
</evidence>
<feature type="chain" id="PRO_5038772866" description="Low molecular weight antigen MTB12-like C-terminal domain-containing protein" evidence="4">
    <location>
        <begin position="27"/>
        <end position="171"/>
    </location>
</feature>
<feature type="domain" description="Low molecular weight antigen MTB12-like C-terminal" evidence="5">
    <location>
        <begin position="51"/>
        <end position="159"/>
    </location>
</feature>
<dbReference type="Pfam" id="PF26580">
    <property type="entry name" value="Mtb12_C"/>
    <property type="match status" value="1"/>
</dbReference>
<feature type="region of interest" description="Disordered" evidence="3">
    <location>
        <begin position="26"/>
        <end position="54"/>
    </location>
</feature>
<feature type="signal peptide" evidence="4">
    <location>
        <begin position="1"/>
        <end position="26"/>
    </location>
</feature>
<evidence type="ECO:0000313" key="6">
    <source>
        <dbReference type="EMBL" id="KGM19182.1"/>
    </source>
</evidence>
<dbReference type="PROSITE" id="PS51257">
    <property type="entry name" value="PROKAR_LIPOPROTEIN"/>
    <property type="match status" value="1"/>
</dbReference>
<proteinExistence type="inferred from homology"/>
<organism evidence="6 7">
    <name type="scientific">Corynebacterium auriscanis</name>
    <dbReference type="NCBI Taxonomy" id="99807"/>
    <lineage>
        <taxon>Bacteria</taxon>
        <taxon>Bacillati</taxon>
        <taxon>Actinomycetota</taxon>
        <taxon>Actinomycetes</taxon>
        <taxon>Mycobacteriales</taxon>
        <taxon>Corynebacteriaceae</taxon>
        <taxon>Corynebacterium</taxon>
    </lineage>
</organism>
<gene>
    <name evidence="6" type="ORF">MA47_03390</name>
</gene>
<reference evidence="6 7" key="1">
    <citation type="submission" date="2014-10" db="EMBL/GenBank/DDBJ databases">
        <title>Whole Genome sequence of Corynebacterium auriscanis strain CIP 106629.</title>
        <authorList>
            <person name="Hassan S.S."/>
            <person name="Jamal S.B."/>
            <person name="Tiwari S."/>
            <person name="Oliveira L.D.C."/>
            <person name="Souza F."/>
            <person name="Mariano D.C."/>
            <person name="Almeida S."/>
            <person name="Dorella F."/>
            <person name="Pereira F."/>
            <person name="Carvalho A."/>
            <person name="Leal C.A."/>
            <person name="Soares S.D.C."/>
            <person name="Figueiredo H.C."/>
            <person name="Silva A."/>
            <person name="Azevedo V.A."/>
        </authorList>
    </citation>
    <scope>NUCLEOTIDE SEQUENCE [LARGE SCALE GENOMIC DNA]</scope>
    <source>
        <strain evidence="6 7">CIP 106629</strain>
    </source>
</reference>
<feature type="region of interest" description="Disordered" evidence="3">
    <location>
        <begin position="60"/>
        <end position="79"/>
    </location>
</feature>
<evidence type="ECO:0000259" key="5">
    <source>
        <dbReference type="Pfam" id="PF26580"/>
    </source>
</evidence>
<dbReference type="AlphaFoldDB" id="A0A0A2DN21"/>
<dbReference type="Proteomes" id="UP000030145">
    <property type="component" value="Unassembled WGS sequence"/>
</dbReference>
<evidence type="ECO:0000256" key="3">
    <source>
        <dbReference type="SAM" id="MobiDB-lite"/>
    </source>
</evidence>
<feature type="compositionally biased region" description="Low complexity" evidence="3">
    <location>
        <begin position="33"/>
        <end position="46"/>
    </location>
</feature>
<comment type="caution">
    <text evidence="6">The sequence shown here is derived from an EMBL/GenBank/DDBJ whole genome shotgun (WGS) entry which is preliminary data.</text>
</comment>
<protein>
    <recommendedName>
        <fullName evidence="5">Low molecular weight antigen MTB12-like C-terminal domain-containing protein</fullName>
    </recommendedName>
</protein>
<dbReference type="InterPro" id="IPR058644">
    <property type="entry name" value="Mtb12-like_C"/>
</dbReference>
<accession>A0A0A2DN21</accession>
<name>A0A0A2DN21_9CORY</name>
<evidence type="ECO:0000313" key="7">
    <source>
        <dbReference type="Proteomes" id="UP000030145"/>
    </source>
</evidence>